<proteinExistence type="predicted"/>
<protein>
    <submittedName>
        <fullName evidence="1">Uncharacterized protein</fullName>
    </submittedName>
</protein>
<accession>A0ABQ4R8R6</accession>
<evidence type="ECO:0000313" key="1">
    <source>
        <dbReference type="EMBL" id="GJD53499.1"/>
    </source>
</evidence>
<reference evidence="1" key="1">
    <citation type="journal article" date="2021" name="Front. Microbiol.">
        <title>Comprehensive Comparative Genomics and Phenotyping of Methylobacterium Species.</title>
        <authorList>
            <person name="Alessa O."/>
            <person name="Ogura Y."/>
            <person name="Fujitani Y."/>
            <person name="Takami H."/>
            <person name="Hayashi T."/>
            <person name="Sahin N."/>
            <person name="Tani A."/>
        </authorList>
    </citation>
    <scope>NUCLEOTIDE SEQUENCE</scope>
    <source>
        <strain evidence="1">KCTC 52305</strain>
    </source>
</reference>
<gene>
    <name evidence="1" type="ORF">OPKNFCMD_6275</name>
</gene>
<dbReference type="Proteomes" id="UP001055167">
    <property type="component" value="Unassembled WGS sequence"/>
</dbReference>
<evidence type="ECO:0000313" key="2">
    <source>
        <dbReference type="Proteomes" id="UP001055167"/>
    </source>
</evidence>
<comment type="caution">
    <text evidence="1">The sequence shown here is derived from an EMBL/GenBank/DDBJ whole genome shotgun (WGS) entry which is preliminary data.</text>
</comment>
<dbReference type="EMBL" id="BPQH01000030">
    <property type="protein sequence ID" value="GJD53499.1"/>
    <property type="molecule type" value="Genomic_DNA"/>
</dbReference>
<dbReference type="RefSeq" id="WP_128565181.1">
    <property type="nucleotide sequence ID" value="NZ_BPQH01000030.1"/>
</dbReference>
<keyword evidence="2" id="KW-1185">Reference proteome</keyword>
<reference evidence="1" key="2">
    <citation type="submission" date="2021-08" db="EMBL/GenBank/DDBJ databases">
        <authorList>
            <person name="Tani A."/>
            <person name="Ola A."/>
            <person name="Ogura Y."/>
            <person name="Katsura K."/>
            <person name="Hayashi T."/>
        </authorList>
    </citation>
    <scope>NUCLEOTIDE SEQUENCE</scope>
    <source>
        <strain evidence="1">KCTC 52305</strain>
    </source>
</reference>
<sequence>MTGTITQRHVRLERDGADQDGCLIYLDDRLVSVLVRLMPGMPHPPELRHKWRVAAAYGPCAALPGTRVFDTPDEVSAWITRRVPPAPAGWMDAHLLP</sequence>
<name>A0ABQ4R8R6_9HYPH</name>
<organism evidence="1 2">
    <name type="scientific">Methylobacterium crusticola</name>
    <dbReference type="NCBI Taxonomy" id="1697972"/>
    <lineage>
        <taxon>Bacteria</taxon>
        <taxon>Pseudomonadati</taxon>
        <taxon>Pseudomonadota</taxon>
        <taxon>Alphaproteobacteria</taxon>
        <taxon>Hyphomicrobiales</taxon>
        <taxon>Methylobacteriaceae</taxon>
        <taxon>Methylobacterium</taxon>
    </lineage>
</organism>